<dbReference type="OrthoDB" id="10373490at2759"/>
<protein>
    <submittedName>
        <fullName evidence="1">Uncharacterized protein</fullName>
    </submittedName>
</protein>
<sequence>RSQVLHIYNKERGRGEKRNNLLVGYYIGLGGKQRKAKSVMADQAEKHFLSFSSTLIINPCISVRNDQNVLSKKDQIRSTSTYEKKTISFPFLIRSRSLLSNKMMMMAMNEE</sequence>
<dbReference type="Proteomes" id="UP000237000">
    <property type="component" value="Unassembled WGS sequence"/>
</dbReference>
<evidence type="ECO:0000313" key="2">
    <source>
        <dbReference type="Proteomes" id="UP000237000"/>
    </source>
</evidence>
<name>A0A2P5F2W2_TREOI</name>
<feature type="non-terminal residue" evidence="1">
    <location>
        <position position="1"/>
    </location>
</feature>
<keyword evidence="2" id="KW-1185">Reference proteome</keyword>
<dbReference type="InParanoid" id="A0A2P5F2W2"/>
<evidence type="ECO:0000313" key="1">
    <source>
        <dbReference type="EMBL" id="PON92133.1"/>
    </source>
</evidence>
<dbReference type="AlphaFoldDB" id="A0A2P5F2W2"/>
<gene>
    <name evidence="1" type="ORF">TorRG33x02_119520</name>
</gene>
<proteinExistence type="predicted"/>
<reference evidence="2" key="1">
    <citation type="submission" date="2016-06" db="EMBL/GenBank/DDBJ databases">
        <title>Parallel loss of symbiosis genes in relatives of nitrogen-fixing non-legume Parasponia.</title>
        <authorList>
            <person name="Van Velzen R."/>
            <person name="Holmer R."/>
            <person name="Bu F."/>
            <person name="Rutten L."/>
            <person name="Van Zeijl A."/>
            <person name="Liu W."/>
            <person name="Santuari L."/>
            <person name="Cao Q."/>
            <person name="Sharma T."/>
            <person name="Shen D."/>
            <person name="Roswanjaya Y."/>
            <person name="Wardhani T."/>
            <person name="Kalhor M.S."/>
            <person name="Jansen J."/>
            <person name="Van den Hoogen J."/>
            <person name="Gungor B."/>
            <person name="Hartog M."/>
            <person name="Hontelez J."/>
            <person name="Verver J."/>
            <person name="Yang W.-C."/>
            <person name="Schijlen E."/>
            <person name="Repin R."/>
            <person name="Schilthuizen M."/>
            <person name="Schranz E."/>
            <person name="Heidstra R."/>
            <person name="Miyata K."/>
            <person name="Fedorova E."/>
            <person name="Kohlen W."/>
            <person name="Bisseling T."/>
            <person name="Smit S."/>
            <person name="Geurts R."/>
        </authorList>
    </citation>
    <scope>NUCLEOTIDE SEQUENCE [LARGE SCALE GENOMIC DNA]</scope>
    <source>
        <strain evidence="2">cv. RG33-2</strain>
    </source>
</reference>
<comment type="caution">
    <text evidence="1">The sequence shown here is derived from an EMBL/GenBank/DDBJ whole genome shotgun (WGS) entry which is preliminary data.</text>
</comment>
<organism evidence="1 2">
    <name type="scientific">Trema orientale</name>
    <name type="common">Charcoal tree</name>
    <name type="synonym">Celtis orientalis</name>
    <dbReference type="NCBI Taxonomy" id="63057"/>
    <lineage>
        <taxon>Eukaryota</taxon>
        <taxon>Viridiplantae</taxon>
        <taxon>Streptophyta</taxon>
        <taxon>Embryophyta</taxon>
        <taxon>Tracheophyta</taxon>
        <taxon>Spermatophyta</taxon>
        <taxon>Magnoliopsida</taxon>
        <taxon>eudicotyledons</taxon>
        <taxon>Gunneridae</taxon>
        <taxon>Pentapetalae</taxon>
        <taxon>rosids</taxon>
        <taxon>fabids</taxon>
        <taxon>Rosales</taxon>
        <taxon>Cannabaceae</taxon>
        <taxon>Trema</taxon>
    </lineage>
</organism>
<accession>A0A2P5F2W2</accession>
<dbReference type="EMBL" id="JXTC01000068">
    <property type="protein sequence ID" value="PON92133.1"/>
    <property type="molecule type" value="Genomic_DNA"/>
</dbReference>